<dbReference type="GO" id="GO:0005886">
    <property type="term" value="C:plasma membrane"/>
    <property type="evidence" value="ECO:0007669"/>
    <property type="project" value="UniProtKB-SubCell"/>
</dbReference>
<evidence type="ECO:0000256" key="6">
    <source>
        <dbReference type="SAM" id="Phobius"/>
    </source>
</evidence>
<evidence type="ECO:0000256" key="3">
    <source>
        <dbReference type="ARBA" id="ARBA00022692"/>
    </source>
</evidence>
<feature type="transmembrane region" description="Helical" evidence="6">
    <location>
        <begin position="201"/>
        <end position="218"/>
    </location>
</feature>
<feature type="transmembrane region" description="Helical" evidence="6">
    <location>
        <begin position="130"/>
        <end position="155"/>
    </location>
</feature>
<organism evidence="7 8">
    <name type="scientific">Actinotalea fermentans</name>
    <dbReference type="NCBI Taxonomy" id="43671"/>
    <lineage>
        <taxon>Bacteria</taxon>
        <taxon>Bacillati</taxon>
        <taxon>Actinomycetota</taxon>
        <taxon>Actinomycetes</taxon>
        <taxon>Micrococcales</taxon>
        <taxon>Cellulomonadaceae</taxon>
        <taxon>Actinotalea</taxon>
    </lineage>
</organism>
<evidence type="ECO:0000256" key="5">
    <source>
        <dbReference type="ARBA" id="ARBA00023136"/>
    </source>
</evidence>
<feature type="transmembrane region" description="Helical" evidence="6">
    <location>
        <begin position="6"/>
        <end position="29"/>
    </location>
</feature>
<evidence type="ECO:0000313" key="8">
    <source>
        <dbReference type="Proteomes" id="UP000321484"/>
    </source>
</evidence>
<dbReference type="GO" id="GO:0015171">
    <property type="term" value="F:amino acid transmembrane transporter activity"/>
    <property type="evidence" value="ECO:0007669"/>
    <property type="project" value="TreeGrafter"/>
</dbReference>
<sequence length="219" mass="21100">MDVTAALGLGALVGLGVAMPLGAIGVLLLQTGVRRGFRVAAAGGLGVATVDLVYAVVAVLAGAAVAGALAGHERPVRVASALVLGAVAATGVLRWWRTRDRAAATSPAAGPDAVDPDAAPPDGGSPARAFAGFVALTAINPLTVVYFAAVVAGLADRLTSPGDRLAFVVGIGGASAAWQVGLGAVGAALGARVGPRARSALTLAGHGVVGALAVALALR</sequence>
<keyword evidence="2" id="KW-1003">Cell membrane</keyword>
<feature type="transmembrane region" description="Helical" evidence="6">
    <location>
        <begin position="41"/>
        <end position="70"/>
    </location>
</feature>
<dbReference type="PANTHER" id="PTHR30086:SF20">
    <property type="entry name" value="ARGININE EXPORTER PROTEIN ARGO-RELATED"/>
    <property type="match status" value="1"/>
</dbReference>
<evidence type="ECO:0000256" key="2">
    <source>
        <dbReference type="ARBA" id="ARBA00022475"/>
    </source>
</evidence>
<dbReference type="InterPro" id="IPR001123">
    <property type="entry name" value="LeuE-type"/>
</dbReference>
<keyword evidence="8" id="KW-1185">Reference proteome</keyword>
<reference evidence="7 8" key="1">
    <citation type="submission" date="2019-07" db="EMBL/GenBank/DDBJ databases">
        <title>Whole genome shotgun sequence of Actinotalea fermentans NBRC 105374.</title>
        <authorList>
            <person name="Hosoyama A."/>
            <person name="Uohara A."/>
            <person name="Ohji S."/>
            <person name="Ichikawa N."/>
        </authorList>
    </citation>
    <scope>NUCLEOTIDE SEQUENCE [LARGE SCALE GENOMIC DNA]</scope>
    <source>
        <strain evidence="7 8">NBRC 105374</strain>
    </source>
</reference>
<evidence type="ECO:0000256" key="1">
    <source>
        <dbReference type="ARBA" id="ARBA00004651"/>
    </source>
</evidence>
<gene>
    <name evidence="7" type="ORF">AFE02nite_27870</name>
</gene>
<dbReference type="Pfam" id="PF01810">
    <property type="entry name" value="LysE"/>
    <property type="match status" value="1"/>
</dbReference>
<feature type="transmembrane region" description="Helical" evidence="6">
    <location>
        <begin position="167"/>
        <end position="189"/>
    </location>
</feature>
<keyword evidence="3 6" id="KW-0812">Transmembrane</keyword>
<dbReference type="RefSeq" id="WP_146819854.1">
    <property type="nucleotide sequence ID" value="NZ_BJYK01000009.1"/>
</dbReference>
<feature type="transmembrane region" description="Helical" evidence="6">
    <location>
        <begin position="76"/>
        <end position="96"/>
    </location>
</feature>
<keyword evidence="5 6" id="KW-0472">Membrane</keyword>
<dbReference type="AlphaFoldDB" id="A0A511Z0U3"/>
<accession>A0A511Z0U3</accession>
<dbReference type="OrthoDB" id="4774807at2"/>
<dbReference type="Proteomes" id="UP000321484">
    <property type="component" value="Unassembled WGS sequence"/>
</dbReference>
<dbReference type="EMBL" id="BJYK01000009">
    <property type="protein sequence ID" value="GEN81053.1"/>
    <property type="molecule type" value="Genomic_DNA"/>
</dbReference>
<keyword evidence="4 6" id="KW-1133">Transmembrane helix</keyword>
<dbReference type="PANTHER" id="PTHR30086">
    <property type="entry name" value="ARGININE EXPORTER PROTEIN ARGO"/>
    <property type="match status" value="1"/>
</dbReference>
<evidence type="ECO:0008006" key="9">
    <source>
        <dbReference type="Google" id="ProtNLM"/>
    </source>
</evidence>
<evidence type="ECO:0000256" key="4">
    <source>
        <dbReference type="ARBA" id="ARBA00022989"/>
    </source>
</evidence>
<comment type="caution">
    <text evidence="7">The sequence shown here is derived from an EMBL/GenBank/DDBJ whole genome shotgun (WGS) entry which is preliminary data.</text>
</comment>
<comment type="subcellular location">
    <subcellularLocation>
        <location evidence="1">Cell membrane</location>
        <topology evidence="1">Multi-pass membrane protein</topology>
    </subcellularLocation>
</comment>
<proteinExistence type="predicted"/>
<name>A0A511Z0U3_9CELL</name>
<evidence type="ECO:0000313" key="7">
    <source>
        <dbReference type="EMBL" id="GEN81053.1"/>
    </source>
</evidence>
<protein>
    <recommendedName>
        <fullName evidence="9">Lysine transporter LysE</fullName>
    </recommendedName>
</protein>